<reference evidence="1" key="1">
    <citation type="journal article" date="2019" name="Sci. Rep.">
        <title>Draft genome of Tanacetum cinerariifolium, the natural source of mosquito coil.</title>
        <authorList>
            <person name="Yamashiro T."/>
            <person name="Shiraishi A."/>
            <person name="Satake H."/>
            <person name="Nakayama K."/>
        </authorList>
    </citation>
    <scope>NUCLEOTIDE SEQUENCE</scope>
</reference>
<comment type="caution">
    <text evidence="1">The sequence shown here is derived from an EMBL/GenBank/DDBJ whole genome shotgun (WGS) entry which is preliminary data.</text>
</comment>
<sequence length="297" mass="33680">METEVRGRASELAAGSSHVIITNFVEVRSSKRAAEAELDYEESSLLQKVRPELVPQLVETVNAPWRKVVVRIRRAIVCMVCICKCWLKWYVLKLSGEGFVHGIHSIKIMDHELHDRVFKIWFQDHVVGFSRILGDRCWSGTWFAEINRGLLNRGLKWIIIAHGYDFIIASRVVIKAASVSFQKNIVRSHGRDRQGVEICVIFSSVTSWGEEDDGRRPTITDRLAVALGVAQGIKYFHTHADKTSHGNIKSVNILVTTGLQVYVLALGLPSTSYRFTAYRAPEWLEKLITESTWSSED</sequence>
<organism evidence="1">
    <name type="scientific">Tanacetum cinerariifolium</name>
    <name type="common">Dalmatian daisy</name>
    <name type="synonym">Chrysanthemum cinerariifolium</name>
    <dbReference type="NCBI Taxonomy" id="118510"/>
    <lineage>
        <taxon>Eukaryota</taxon>
        <taxon>Viridiplantae</taxon>
        <taxon>Streptophyta</taxon>
        <taxon>Embryophyta</taxon>
        <taxon>Tracheophyta</taxon>
        <taxon>Spermatophyta</taxon>
        <taxon>Magnoliopsida</taxon>
        <taxon>eudicotyledons</taxon>
        <taxon>Gunneridae</taxon>
        <taxon>Pentapetalae</taxon>
        <taxon>asterids</taxon>
        <taxon>campanulids</taxon>
        <taxon>Asterales</taxon>
        <taxon>Asteraceae</taxon>
        <taxon>Asteroideae</taxon>
        <taxon>Anthemideae</taxon>
        <taxon>Anthemidinae</taxon>
        <taxon>Tanacetum</taxon>
    </lineage>
</organism>
<proteinExistence type="predicted"/>
<dbReference type="AlphaFoldDB" id="A0A6L2KQF6"/>
<name>A0A6L2KQF6_TANCI</name>
<protein>
    <recommendedName>
        <fullName evidence="2">Protein kinase domain-containing protein</fullName>
    </recommendedName>
</protein>
<evidence type="ECO:0008006" key="2">
    <source>
        <dbReference type="Google" id="ProtNLM"/>
    </source>
</evidence>
<dbReference type="Gene3D" id="1.10.510.10">
    <property type="entry name" value="Transferase(Phosphotransferase) domain 1"/>
    <property type="match status" value="1"/>
</dbReference>
<evidence type="ECO:0000313" key="1">
    <source>
        <dbReference type="EMBL" id="GEU51189.1"/>
    </source>
</evidence>
<gene>
    <name evidence="1" type="ORF">Tci_023167</name>
</gene>
<accession>A0A6L2KQF6</accession>
<dbReference type="SUPFAM" id="SSF56112">
    <property type="entry name" value="Protein kinase-like (PK-like)"/>
    <property type="match status" value="1"/>
</dbReference>
<dbReference type="InterPro" id="IPR011009">
    <property type="entry name" value="Kinase-like_dom_sf"/>
</dbReference>
<dbReference type="EMBL" id="BKCJ010002828">
    <property type="protein sequence ID" value="GEU51189.1"/>
    <property type="molecule type" value="Genomic_DNA"/>
</dbReference>